<feature type="region of interest" description="Disordered" evidence="2">
    <location>
        <begin position="481"/>
        <end position="501"/>
    </location>
</feature>
<dbReference type="PANTHER" id="PTHR35712:SF1">
    <property type="entry name" value="MYOSIN HEAVY CHAIN-LIKE PROTEIN"/>
    <property type="match status" value="1"/>
</dbReference>
<feature type="coiled-coil region" evidence="1">
    <location>
        <begin position="115"/>
        <end position="142"/>
    </location>
</feature>
<feature type="coiled-coil region" evidence="1">
    <location>
        <begin position="7"/>
        <end position="79"/>
    </location>
</feature>
<keyword evidence="4" id="KW-1185">Reference proteome</keyword>
<name>A0AAN9RBM2_PHACN</name>
<dbReference type="AlphaFoldDB" id="A0AAN9RBM2"/>
<organism evidence="3 4">
    <name type="scientific">Phaseolus coccineus</name>
    <name type="common">Scarlet runner bean</name>
    <name type="synonym">Phaseolus multiflorus</name>
    <dbReference type="NCBI Taxonomy" id="3886"/>
    <lineage>
        <taxon>Eukaryota</taxon>
        <taxon>Viridiplantae</taxon>
        <taxon>Streptophyta</taxon>
        <taxon>Embryophyta</taxon>
        <taxon>Tracheophyta</taxon>
        <taxon>Spermatophyta</taxon>
        <taxon>Magnoliopsida</taxon>
        <taxon>eudicotyledons</taxon>
        <taxon>Gunneridae</taxon>
        <taxon>Pentapetalae</taxon>
        <taxon>rosids</taxon>
        <taxon>fabids</taxon>
        <taxon>Fabales</taxon>
        <taxon>Fabaceae</taxon>
        <taxon>Papilionoideae</taxon>
        <taxon>50 kb inversion clade</taxon>
        <taxon>NPAAA clade</taxon>
        <taxon>indigoferoid/millettioid clade</taxon>
        <taxon>Phaseoleae</taxon>
        <taxon>Phaseolus</taxon>
    </lineage>
</organism>
<proteinExistence type="predicted"/>
<evidence type="ECO:0000313" key="3">
    <source>
        <dbReference type="EMBL" id="KAK7366486.1"/>
    </source>
</evidence>
<evidence type="ECO:0000256" key="2">
    <source>
        <dbReference type="SAM" id="MobiDB-lite"/>
    </source>
</evidence>
<evidence type="ECO:0000256" key="1">
    <source>
        <dbReference type="SAM" id="Coils"/>
    </source>
</evidence>
<feature type="compositionally biased region" description="Polar residues" evidence="2">
    <location>
        <begin position="483"/>
        <end position="501"/>
    </location>
</feature>
<keyword evidence="1" id="KW-0175">Coiled coil</keyword>
<dbReference type="PANTHER" id="PTHR35712">
    <property type="entry name" value="MYOSIN HEAVY CHAIN-LIKE PROTEIN"/>
    <property type="match status" value="1"/>
</dbReference>
<sequence length="642" mass="72432">MAENTDDESLLARIQQLEHERDELHKDIEQLCMQQAGPGYLAVATRMHFQRTAGLEQEIESLKKKLAACSRDNLNLQDELSEAYRIKGQLADLHSAEVSKNMEAEKQVKFFQCCMATAFAERDQAIIEAEKAKENEETMLQQIHGIHQRVEELTADCLKLKEFNDALQIDQAVHMKQSEDFKKVINKFFQIRQHSVKEFEDTSWDEKCACLLGDPEEVWSFNDASTSKYVSALEEQLERLRSSMDYLQNKLRVGLEIENHLKKRVNVLEKKQIYMDKVVENGIADLKHYHSKCRVEIMNLLGDGESVIKSIINVIDENIRSTVPILTPQRDAKLEVSEAVDIHRNSPRALSVGAGLEGDASDFLAMALQEKVAALLLLSQQEERHLLERNVNSALQGKTEELQRTLLQVTNEKVKALMELAQLKQEHQLLLEKLGSGPNQGKCVVNIGDRNLVTRERDGTLKNLLKKSYLRRWIAPLDVSGNEVDSSSNNEGKTFNHQSSSSMDFARMKIENATLKESMESMEHLTSSIHRLRLSLLKAKECVTSEGTISGVSEILSDVIREAELLRTALGSSLPTSWSVEADISYIGYSVSSDRGDQEGSDEKMDTVSAAGLEMVELLIFSAQILRDLQTRRVLVPGIEVP</sequence>
<evidence type="ECO:0000313" key="4">
    <source>
        <dbReference type="Proteomes" id="UP001374584"/>
    </source>
</evidence>
<gene>
    <name evidence="3" type="ORF">VNO80_08477</name>
</gene>
<protein>
    <submittedName>
        <fullName evidence="3">Uncharacterized protein</fullName>
    </submittedName>
</protein>
<reference evidence="3 4" key="1">
    <citation type="submission" date="2024-01" db="EMBL/GenBank/DDBJ databases">
        <title>The genomes of 5 underutilized Papilionoideae crops provide insights into root nodulation and disease resistanc.</title>
        <authorList>
            <person name="Jiang F."/>
        </authorList>
    </citation>
    <scope>NUCLEOTIDE SEQUENCE [LARGE SCALE GENOMIC DNA]</scope>
    <source>
        <strain evidence="3">JINMINGXINNONG_FW02</strain>
        <tissue evidence="3">Leaves</tissue>
    </source>
</reference>
<feature type="coiled-coil region" evidence="1">
    <location>
        <begin position="392"/>
        <end position="433"/>
    </location>
</feature>
<dbReference type="Proteomes" id="UP001374584">
    <property type="component" value="Unassembled WGS sequence"/>
</dbReference>
<accession>A0AAN9RBM2</accession>
<comment type="caution">
    <text evidence="3">The sequence shown here is derived from an EMBL/GenBank/DDBJ whole genome shotgun (WGS) entry which is preliminary data.</text>
</comment>
<dbReference type="EMBL" id="JAYMYR010000004">
    <property type="protein sequence ID" value="KAK7366486.1"/>
    <property type="molecule type" value="Genomic_DNA"/>
</dbReference>